<dbReference type="KEGG" id="csol:105365348"/>
<evidence type="ECO:0000313" key="3">
    <source>
        <dbReference type="Proteomes" id="UP000695007"/>
    </source>
</evidence>
<protein>
    <submittedName>
        <fullName evidence="4">Uncharacterized protein LOC105365348</fullName>
    </submittedName>
</protein>
<sequence length="295" mass="33521">MMSTKTLSAMAEDYFYNINPLAKRISEDVAATKDAYEGLWNTLSLEERNQALDETIIQPEVALKYASKQLESSKDFPEYYPKLRLQTGMKYIIDETGSTLRWKDEHSAPFSFMTQSQMNLDCLDQTNDKNKIMLSYISNTSHYTNPCSLRTTDDSLDDNYSSPSSHSFYQTENYSDTLISTEECSTIRSSCVDTETSDGMFAKSLNKDSLIKLQNNSSEEDIENLRSRKNLKQVLQSSGSDKSHPNTNMDEHLKSSDIESTALLDTPNSCSSYQSSQLNQDPEIPKTGFEFLDNW</sequence>
<reference evidence="4" key="1">
    <citation type="submission" date="2025-08" db="UniProtKB">
        <authorList>
            <consortium name="RefSeq"/>
        </authorList>
    </citation>
    <scope>IDENTIFICATION</scope>
</reference>
<proteinExistence type="predicted"/>
<dbReference type="PANTHER" id="PTHR34394">
    <property type="entry name" value="SIMILAR TO RIKEN CDNA 2310022B05"/>
    <property type="match status" value="1"/>
</dbReference>
<organism evidence="3 4">
    <name type="scientific">Ceratosolen solmsi marchali</name>
    <dbReference type="NCBI Taxonomy" id="326594"/>
    <lineage>
        <taxon>Eukaryota</taxon>
        <taxon>Metazoa</taxon>
        <taxon>Ecdysozoa</taxon>
        <taxon>Arthropoda</taxon>
        <taxon>Hexapoda</taxon>
        <taxon>Insecta</taxon>
        <taxon>Pterygota</taxon>
        <taxon>Neoptera</taxon>
        <taxon>Endopterygota</taxon>
        <taxon>Hymenoptera</taxon>
        <taxon>Apocrita</taxon>
        <taxon>Proctotrupomorpha</taxon>
        <taxon>Chalcidoidea</taxon>
        <taxon>Agaonidae</taxon>
        <taxon>Agaoninae</taxon>
        <taxon>Ceratosolen</taxon>
    </lineage>
</organism>
<feature type="region of interest" description="Disordered" evidence="1">
    <location>
        <begin position="264"/>
        <end position="295"/>
    </location>
</feature>
<dbReference type="Proteomes" id="UP000695007">
    <property type="component" value="Unplaced"/>
</dbReference>
<evidence type="ECO:0000256" key="1">
    <source>
        <dbReference type="SAM" id="MobiDB-lite"/>
    </source>
</evidence>
<name>A0AAJ6YPG6_9HYME</name>
<dbReference type="PANTHER" id="PTHR34394:SF1">
    <property type="entry name" value="SIMILAR TO RIKEN CDNA 2310022B05"/>
    <property type="match status" value="1"/>
</dbReference>
<dbReference type="RefSeq" id="XP_011501788.1">
    <property type="nucleotide sequence ID" value="XM_011503486.1"/>
</dbReference>
<dbReference type="GeneID" id="105365348"/>
<feature type="compositionally biased region" description="Polar residues" evidence="1">
    <location>
        <begin position="266"/>
        <end position="280"/>
    </location>
</feature>
<feature type="domain" description="DUF4706" evidence="2">
    <location>
        <begin position="13"/>
        <end position="120"/>
    </location>
</feature>
<feature type="compositionally biased region" description="Basic and acidic residues" evidence="1">
    <location>
        <begin position="241"/>
        <end position="252"/>
    </location>
</feature>
<keyword evidence="3" id="KW-1185">Reference proteome</keyword>
<evidence type="ECO:0000313" key="4">
    <source>
        <dbReference type="RefSeq" id="XP_011501788.1"/>
    </source>
</evidence>
<dbReference type="AlphaFoldDB" id="A0AAJ6YPG6"/>
<dbReference type="Pfam" id="PF15797">
    <property type="entry name" value="DUF4706"/>
    <property type="match status" value="1"/>
</dbReference>
<feature type="region of interest" description="Disordered" evidence="1">
    <location>
        <begin position="233"/>
        <end position="252"/>
    </location>
</feature>
<accession>A0AAJ6YPG6</accession>
<gene>
    <name evidence="4" type="primary">LOC105365348</name>
</gene>
<dbReference type="InterPro" id="IPR031600">
    <property type="entry name" value="DUF4706"/>
</dbReference>
<evidence type="ECO:0000259" key="2">
    <source>
        <dbReference type="Pfam" id="PF15797"/>
    </source>
</evidence>